<protein>
    <recommendedName>
        <fullName evidence="2">Inner membrane protein YejM N-terminal domain-containing protein</fullName>
    </recommendedName>
</protein>
<reference evidence="4" key="1">
    <citation type="journal article" date="2019" name="Int. J. Syst. Evol. Microbiol.">
        <title>The Global Catalogue of Microorganisms (GCM) 10K type strain sequencing project: providing services to taxonomists for standard genome sequencing and annotation.</title>
        <authorList>
            <consortium name="The Broad Institute Genomics Platform"/>
            <consortium name="The Broad Institute Genome Sequencing Center for Infectious Disease"/>
            <person name="Wu L."/>
            <person name="Ma J."/>
        </authorList>
    </citation>
    <scope>NUCLEOTIDE SEQUENCE [LARGE SCALE GENOMIC DNA]</scope>
    <source>
        <strain evidence="4">JCM 15896</strain>
    </source>
</reference>
<sequence length="511" mass="57387">MILSETPRRIMVTKLVSWGHWFALSNIIIAIIIASIYVFATPLPDSFIGVLFLLLNWFSHIGFLTFIGFVIFILPLIYAVPKSRVIRGVGSSMAALALALLAFDALLYTKYGLHLSLSSADLIRTETQTVINAFGWQEWSFLLLLFLVWLTFQLVLANALWKRIERVQKFRIGVPISGFFVACFVSSHALHVWADAKLYQPIIKQDNLFPLSYPATAKTLMSKYGLLDLENYKNRKSLQFDTGIKGIKYPANPVYCSINNNQSLVILIQTDNQKLPLGFAELRQYDDHYDLSSNNQSAKLTSLFGLPEIYLSELQSHLPIMLDLPQKLGLPISLYSGSSLDHDKIDEVRIKYTEFKQRLVSTQPTLAIGFVTNQQIKQLVTTELLNQKQVIITQLSANRDDIESVPLLANFELSNNLSSHLDIPATALGVLGCAANVEDYSVGQSIQTPRRSWLVGTKGSKVIVLHNGNRIEVLGNGNYKIYDRLNDEESTESLNTGLLGQAMKHLTRFTK</sequence>
<feature type="transmembrane region" description="Helical" evidence="1">
    <location>
        <begin position="89"/>
        <end position="108"/>
    </location>
</feature>
<proteinExistence type="predicted"/>
<name>A0ABP3WW07_9ALTE</name>
<dbReference type="Pfam" id="PF11893">
    <property type="entry name" value="DUF3413"/>
    <property type="match status" value="1"/>
</dbReference>
<evidence type="ECO:0000259" key="2">
    <source>
        <dbReference type="Pfam" id="PF11893"/>
    </source>
</evidence>
<feature type="transmembrane region" description="Helical" evidence="1">
    <location>
        <begin position="172"/>
        <end position="194"/>
    </location>
</feature>
<dbReference type="Proteomes" id="UP001500359">
    <property type="component" value="Unassembled WGS sequence"/>
</dbReference>
<feature type="transmembrane region" description="Helical" evidence="1">
    <location>
        <begin position="139"/>
        <end position="160"/>
    </location>
</feature>
<keyword evidence="1" id="KW-0472">Membrane</keyword>
<feature type="transmembrane region" description="Helical" evidence="1">
    <location>
        <begin position="21"/>
        <end position="40"/>
    </location>
</feature>
<organism evidence="3 4">
    <name type="scientific">Aliiglaciecola litoralis</name>
    <dbReference type="NCBI Taxonomy" id="582857"/>
    <lineage>
        <taxon>Bacteria</taxon>
        <taxon>Pseudomonadati</taxon>
        <taxon>Pseudomonadota</taxon>
        <taxon>Gammaproteobacteria</taxon>
        <taxon>Alteromonadales</taxon>
        <taxon>Alteromonadaceae</taxon>
        <taxon>Aliiglaciecola</taxon>
    </lineage>
</organism>
<feature type="transmembrane region" description="Helical" evidence="1">
    <location>
        <begin position="46"/>
        <end position="77"/>
    </location>
</feature>
<comment type="caution">
    <text evidence="3">The sequence shown here is derived from an EMBL/GenBank/DDBJ whole genome shotgun (WGS) entry which is preliminary data.</text>
</comment>
<keyword evidence="1" id="KW-0812">Transmembrane</keyword>
<evidence type="ECO:0000313" key="3">
    <source>
        <dbReference type="EMBL" id="GAA0857322.1"/>
    </source>
</evidence>
<accession>A0ABP3WW07</accession>
<feature type="domain" description="Inner membrane protein YejM N-terminal" evidence="2">
    <location>
        <begin position="8"/>
        <end position="256"/>
    </location>
</feature>
<gene>
    <name evidence="3" type="ORF">GCM10009114_22640</name>
</gene>
<dbReference type="EMBL" id="BAAAFD010000006">
    <property type="protein sequence ID" value="GAA0857322.1"/>
    <property type="molecule type" value="Genomic_DNA"/>
</dbReference>
<dbReference type="RefSeq" id="WP_343860016.1">
    <property type="nucleotide sequence ID" value="NZ_BAAAFD010000006.1"/>
</dbReference>
<evidence type="ECO:0000256" key="1">
    <source>
        <dbReference type="SAM" id="Phobius"/>
    </source>
</evidence>
<dbReference type="InterPro" id="IPR024588">
    <property type="entry name" value="YejM_N"/>
</dbReference>
<keyword evidence="4" id="KW-1185">Reference proteome</keyword>
<evidence type="ECO:0000313" key="4">
    <source>
        <dbReference type="Proteomes" id="UP001500359"/>
    </source>
</evidence>
<keyword evidence="1" id="KW-1133">Transmembrane helix</keyword>